<reference evidence="9" key="1">
    <citation type="submission" date="2014-05" db="EMBL/GenBank/DDBJ databases">
        <authorList>
            <person name="Chronopoulou M."/>
        </authorList>
    </citation>
    <scope>NUCLEOTIDE SEQUENCE</scope>
    <source>
        <tissue evidence="9">Whole organism</tissue>
    </source>
</reference>
<dbReference type="OrthoDB" id="446173at2759"/>
<keyword evidence="6" id="KW-0325">Glycoprotein</keyword>
<name>A0A0K2TRP9_LEPSM</name>
<evidence type="ECO:0000256" key="2">
    <source>
        <dbReference type="ARBA" id="ARBA00022525"/>
    </source>
</evidence>
<proteinExistence type="predicted"/>
<dbReference type="PROSITE" id="PS50092">
    <property type="entry name" value="TSP1"/>
    <property type="match status" value="7"/>
</dbReference>
<organism evidence="9">
    <name type="scientific">Lepeophtheirus salmonis</name>
    <name type="common">Salmon louse</name>
    <name type="synonym">Caligus salmonis</name>
    <dbReference type="NCBI Taxonomy" id="72036"/>
    <lineage>
        <taxon>Eukaryota</taxon>
        <taxon>Metazoa</taxon>
        <taxon>Ecdysozoa</taxon>
        <taxon>Arthropoda</taxon>
        <taxon>Crustacea</taxon>
        <taxon>Multicrustacea</taxon>
        <taxon>Hexanauplia</taxon>
        <taxon>Copepoda</taxon>
        <taxon>Siphonostomatoida</taxon>
        <taxon>Caligidae</taxon>
        <taxon>Lepeophtheirus</taxon>
    </lineage>
</organism>
<comment type="subcellular location">
    <subcellularLocation>
        <location evidence="1">Secreted</location>
    </subcellularLocation>
</comment>
<dbReference type="Gene3D" id="2.20.100.10">
    <property type="entry name" value="Thrombospondin type-1 (TSP1) repeat"/>
    <property type="match status" value="7"/>
</dbReference>
<feature type="domain" description="WxxW" evidence="8">
    <location>
        <begin position="40"/>
        <end position="75"/>
    </location>
</feature>
<keyword evidence="3" id="KW-0732">Signal</keyword>
<feature type="compositionally biased region" description="Acidic residues" evidence="7">
    <location>
        <begin position="904"/>
        <end position="913"/>
    </location>
</feature>
<dbReference type="PANTHER" id="PTHR22906">
    <property type="entry name" value="PROPERDIN"/>
    <property type="match status" value="1"/>
</dbReference>
<feature type="region of interest" description="Disordered" evidence="7">
    <location>
        <begin position="758"/>
        <end position="1040"/>
    </location>
</feature>
<dbReference type="PANTHER" id="PTHR22906:SF21">
    <property type="entry name" value="SEMA DOMAIN-CONTAINING PROTEIN"/>
    <property type="match status" value="1"/>
</dbReference>
<keyword evidence="5" id="KW-1015">Disulfide bond</keyword>
<evidence type="ECO:0000313" key="9">
    <source>
        <dbReference type="EMBL" id="CDW28724.1"/>
    </source>
</evidence>
<feature type="compositionally biased region" description="Basic and acidic residues" evidence="7">
    <location>
        <begin position="770"/>
        <end position="779"/>
    </location>
</feature>
<feature type="compositionally biased region" description="Acidic residues" evidence="7">
    <location>
        <begin position="1004"/>
        <end position="1025"/>
    </location>
</feature>
<feature type="region of interest" description="Disordered" evidence="7">
    <location>
        <begin position="715"/>
        <end position="746"/>
    </location>
</feature>
<evidence type="ECO:0000256" key="6">
    <source>
        <dbReference type="ARBA" id="ARBA00023180"/>
    </source>
</evidence>
<feature type="domain" description="WxxW" evidence="8">
    <location>
        <begin position="110"/>
        <end position="200"/>
    </location>
</feature>
<sequence>MCSVQNIQGNMDIRTVEGGNVPSDQVIDLVGSSSHSYNGEQIICKNIRQTKKPESPYFWPYDDVKCRDYKVRHCCRNLFGETIQHGYHNHSKPFKVVTPKVKTIFDDCEWRPFLSNSYPKEHEQEDRASLSKTGYKKHVCGPPIFNSMFIDARRRKDDIPFYETGEKLTKVTPTYGLLCSNVNNHYTKQNCSDYKVRFCCVKNAPASWGAWGEWSKCSKSCNSGYRKSKRHCKDNKHKHSCYGKQLRAFRERIETCNELPCAEDAILSEWRSWSPCSTTCGLGERRRTRTCDEGLYKGRSCPEDYNKYFQIEPCPRQLPCPVAIWAKWSLWSKCSSSCGYGVKRRTRNCIDLYSKRQLGTRMHCLGGSHFIDERCFPQKCTIDGGWTDWLNWEDCNILCGKKGKRIRRRYCAKPIPSHGGKDCYGDKKQTGKCPKLEPCPIHCIWSNWGHWTKCSVTCGPIGYGYRERRRHVAVQANYGGSNCDKGAYLESENCPHCEMEKSKQCIPYCPIDCDWSPWNFMGECLSCYHGDSLPPNSKNYPAKKIRFVKKRAKYNGKECETKGATQEKSVDLDCSQVPKCPEAIGSAVWSQWSQWSYCKGICGGEYIKKRSRDCIPTKKESKCHGKSEDTRKCQANCVELGWTEWEPWSECPVTCGKGKRIRKRECFDPKLVGKEPCKGRSKEKSYCDCGHCNDKGHPIETDGDNFLSYITEKYGQHSNQKKKNEEGNGYTSNSRQNQDQGQEVDVSKGVNDTIKEVHHHDSSDLPNNDHGTHTRKSSDDDVVENGQEEEFKNEENIQNSFNNPPKDNEISNTNENPASTSTHEDEFNERFSGETPTSVEGNSRSEKDDLTYNDQPVATPRSDIDNPIQEGKPHPSLTNSDKLSASENKFENEEQNANGYGDSLQEESENDAQDGDKDLSFEERSSNEVDISELTKDDQLSQNILSTSENMDEDDDQISKEHNSEEGSVQTNLNTNNSDGDNLRLSTQKLVPVIFNEKSSSREAEEDNDSIMEEEADASYTSDDDVTVRENTKSSNSVEL</sequence>
<feature type="compositionally biased region" description="Polar residues" evidence="7">
    <location>
        <begin position="940"/>
        <end position="949"/>
    </location>
</feature>
<evidence type="ECO:0000256" key="7">
    <source>
        <dbReference type="SAM" id="MobiDB-lite"/>
    </source>
</evidence>
<dbReference type="AlphaFoldDB" id="A0A0K2TRP9"/>
<evidence type="ECO:0000256" key="5">
    <source>
        <dbReference type="ARBA" id="ARBA00023157"/>
    </source>
</evidence>
<evidence type="ECO:0000256" key="4">
    <source>
        <dbReference type="ARBA" id="ARBA00022737"/>
    </source>
</evidence>
<keyword evidence="4" id="KW-0677">Repeat</keyword>
<feature type="compositionally biased region" description="Basic and acidic residues" evidence="7">
    <location>
        <begin position="914"/>
        <end position="939"/>
    </location>
</feature>
<dbReference type="FunFam" id="2.20.100.10:FF:000001">
    <property type="entry name" value="semaphorin-5A isoform X1"/>
    <property type="match status" value="1"/>
</dbReference>
<protein>
    <recommendedName>
        <fullName evidence="8">WxxW domain-containing protein</fullName>
    </recommendedName>
</protein>
<dbReference type="InterPro" id="IPR025155">
    <property type="entry name" value="WxxW_domain"/>
</dbReference>
<accession>A0A0K2TRP9</accession>
<dbReference type="EMBL" id="HACA01011363">
    <property type="protein sequence ID" value="CDW28724.1"/>
    <property type="molecule type" value="Transcribed_RNA"/>
</dbReference>
<dbReference type="SMART" id="SM00209">
    <property type="entry name" value="TSP1"/>
    <property type="match status" value="7"/>
</dbReference>
<feature type="compositionally biased region" description="Polar residues" evidence="7">
    <location>
        <begin position="800"/>
        <end position="821"/>
    </location>
</feature>
<dbReference type="InterPro" id="IPR052065">
    <property type="entry name" value="Compl_asym_regulator"/>
</dbReference>
<evidence type="ECO:0000256" key="1">
    <source>
        <dbReference type="ARBA" id="ARBA00004613"/>
    </source>
</evidence>
<evidence type="ECO:0000256" key="3">
    <source>
        <dbReference type="ARBA" id="ARBA00022729"/>
    </source>
</evidence>
<keyword evidence="2" id="KW-0964">Secreted</keyword>
<dbReference type="Pfam" id="PF13330">
    <property type="entry name" value="Mucin2_WxxW"/>
    <property type="match status" value="2"/>
</dbReference>
<dbReference type="InterPro" id="IPR000884">
    <property type="entry name" value="TSP1_rpt"/>
</dbReference>
<dbReference type="Pfam" id="PF00090">
    <property type="entry name" value="TSP_1"/>
    <property type="match status" value="7"/>
</dbReference>
<evidence type="ECO:0000259" key="8">
    <source>
        <dbReference type="Pfam" id="PF13330"/>
    </source>
</evidence>
<dbReference type="InterPro" id="IPR036383">
    <property type="entry name" value="TSP1_rpt_sf"/>
</dbReference>
<feature type="compositionally biased region" description="Polar residues" evidence="7">
    <location>
        <begin position="729"/>
        <end position="741"/>
    </location>
</feature>
<feature type="compositionally biased region" description="Polar residues" evidence="7">
    <location>
        <begin position="876"/>
        <end position="887"/>
    </location>
</feature>
<dbReference type="GO" id="GO:0005576">
    <property type="term" value="C:extracellular region"/>
    <property type="evidence" value="ECO:0007669"/>
    <property type="project" value="UniProtKB-SubCell"/>
</dbReference>
<feature type="compositionally biased region" description="Basic and acidic residues" evidence="7">
    <location>
        <begin position="822"/>
        <end position="832"/>
    </location>
</feature>
<dbReference type="SUPFAM" id="SSF82895">
    <property type="entry name" value="TSP-1 type 1 repeat"/>
    <property type="match status" value="7"/>
</dbReference>
<feature type="compositionally biased region" description="Polar residues" evidence="7">
    <location>
        <begin position="966"/>
        <end position="989"/>
    </location>
</feature>